<sequence length="182" mass="20457">MKIHTPNGVDRYNGNAAEHKASGFKTLFSNAVALLSTIHPEVHQVKFDDGQSFGADTFCTVALSQFPVDDDVLFGKVAVENNRLANLTFPRDINLVWYDENKRPKTCGQNCCSFLCISPKHQYYGSGKGPEAQAPSLADVKWNEDRPRDPSKVKKFRFLIWKTNSPFRITDLVQALKPAPER</sequence>
<dbReference type="WBParaSite" id="nRc.2.0.1.t23749-RA">
    <property type="protein sequence ID" value="nRc.2.0.1.t23749-RA"/>
    <property type="gene ID" value="nRc.2.0.1.g23749"/>
</dbReference>
<evidence type="ECO:0000313" key="2">
    <source>
        <dbReference type="WBParaSite" id="nRc.2.0.1.t23749-RA"/>
    </source>
</evidence>
<dbReference type="Proteomes" id="UP000887565">
    <property type="component" value="Unplaced"/>
</dbReference>
<organism evidence="1 2">
    <name type="scientific">Romanomermis culicivorax</name>
    <name type="common">Nematode worm</name>
    <dbReference type="NCBI Taxonomy" id="13658"/>
    <lineage>
        <taxon>Eukaryota</taxon>
        <taxon>Metazoa</taxon>
        <taxon>Ecdysozoa</taxon>
        <taxon>Nematoda</taxon>
        <taxon>Enoplea</taxon>
        <taxon>Dorylaimia</taxon>
        <taxon>Mermithida</taxon>
        <taxon>Mermithoidea</taxon>
        <taxon>Mermithidae</taxon>
        <taxon>Romanomermis</taxon>
    </lineage>
</organism>
<keyword evidence="1" id="KW-1185">Reference proteome</keyword>
<dbReference type="AlphaFoldDB" id="A0A915JB88"/>
<evidence type="ECO:0000313" key="1">
    <source>
        <dbReference type="Proteomes" id="UP000887565"/>
    </source>
</evidence>
<name>A0A915JB88_ROMCU</name>
<proteinExistence type="predicted"/>
<reference evidence="2" key="1">
    <citation type="submission" date="2022-11" db="UniProtKB">
        <authorList>
            <consortium name="WormBaseParasite"/>
        </authorList>
    </citation>
    <scope>IDENTIFICATION</scope>
</reference>
<accession>A0A915JB88</accession>
<protein>
    <submittedName>
        <fullName evidence="2">Uncharacterized protein</fullName>
    </submittedName>
</protein>